<dbReference type="AlphaFoldDB" id="A0A9D1JR43"/>
<evidence type="ECO:0000313" key="3">
    <source>
        <dbReference type="Proteomes" id="UP000823927"/>
    </source>
</evidence>
<feature type="transmembrane region" description="Helical" evidence="1">
    <location>
        <begin position="43"/>
        <end position="61"/>
    </location>
</feature>
<reference evidence="2" key="1">
    <citation type="submission" date="2020-10" db="EMBL/GenBank/DDBJ databases">
        <authorList>
            <person name="Gilroy R."/>
        </authorList>
    </citation>
    <scope>NUCLEOTIDE SEQUENCE</scope>
    <source>
        <strain evidence="2">CHK178-757</strain>
    </source>
</reference>
<comment type="caution">
    <text evidence="2">The sequence shown here is derived from an EMBL/GenBank/DDBJ whole genome shotgun (WGS) entry which is preliminary data.</text>
</comment>
<evidence type="ECO:0000256" key="1">
    <source>
        <dbReference type="SAM" id="Phobius"/>
    </source>
</evidence>
<accession>A0A9D1JR43</accession>
<reference evidence="2" key="2">
    <citation type="journal article" date="2021" name="PeerJ">
        <title>Extensive microbial diversity within the chicken gut microbiome revealed by metagenomics and culture.</title>
        <authorList>
            <person name="Gilroy R."/>
            <person name="Ravi A."/>
            <person name="Getino M."/>
            <person name="Pursley I."/>
            <person name="Horton D.L."/>
            <person name="Alikhan N.F."/>
            <person name="Baker D."/>
            <person name="Gharbi K."/>
            <person name="Hall N."/>
            <person name="Watson M."/>
            <person name="Adriaenssens E.M."/>
            <person name="Foster-Nyarko E."/>
            <person name="Jarju S."/>
            <person name="Secka A."/>
            <person name="Antonio M."/>
            <person name="Oren A."/>
            <person name="Chaudhuri R.R."/>
            <person name="La Ragione R."/>
            <person name="Hildebrand F."/>
            <person name="Pallen M.J."/>
        </authorList>
    </citation>
    <scope>NUCLEOTIDE SEQUENCE</scope>
    <source>
        <strain evidence="2">CHK178-757</strain>
    </source>
</reference>
<protein>
    <submittedName>
        <fullName evidence="2">Uncharacterized protein</fullName>
    </submittedName>
</protein>
<name>A0A9D1JR43_9FIRM</name>
<feature type="transmembrane region" description="Helical" evidence="1">
    <location>
        <begin position="81"/>
        <end position="103"/>
    </location>
</feature>
<gene>
    <name evidence="2" type="ORF">IAB46_10100</name>
</gene>
<keyword evidence="1" id="KW-1133">Transmembrane helix</keyword>
<keyword evidence="1" id="KW-0812">Transmembrane</keyword>
<evidence type="ECO:0000313" key="2">
    <source>
        <dbReference type="EMBL" id="HIS47881.1"/>
    </source>
</evidence>
<organism evidence="2 3">
    <name type="scientific">Candidatus Scybalocola faecigallinarum</name>
    <dbReference type="NCBI Taxonomy" id="2840941"/>
    <lineage>
        <taxon>Bacteria</taxon>
        <taxon>Bacillati</taxon>
        <taxon>Bacillota</taxon>
        <taxon>Clostridia</taxon>
        <taxon>Lachnospirales</taxon>
        <taxon>Lachnospiraceae</taxon>
        <taxon>Lachnospiraceae incertae sedis</taxon>
        <taxon>Candidatus Scybalocola (ex Gilroy et al. 2021)</taxon>
    </lineage>
</organism>
<proteinExistence type="predicted"/>
<keyword evidence="1" id="KW-0472">Membrane</keyword>
<dbReference type="Proteomes" id="UP000823927">
    <property type="component" value="Unassembled WGS sequence"/>
</dbReference>
<sequence>MLDKEKIRLMTRTAIYEKHQGKEDLKINQYCSSDYVRFNMLKTLIGVTISVFLCSCIYLMCTSEDIFQLIFRIDLQALARLLLTAYFLSLVVYVIICLLYYPYKYSRAKKRLKHYNRNLTLIEEYDDMEQSMTGRPGGKENND</sequence>
<dbReference type="EMBL" id="DVIT01000036">
    <property type="protein sequence ID" value="HIS47881.1"/>
    <property type="molecule type" value="Genomic_DNA"/>
</dbReference>